<keyword evidence="3" id="KW-1185">Reference proteome</keyword>
<gene>
    <name evidence="2" type="ORF">IAI60_22245</name>
</gene>
<evidence type="ECO:0000313" key="3">
    <source>
        <dbReference type="Proteomes" id="UP001518990"/>
    </source>
</evidence>
<evidence type="ECO:0008006" key="4">
    <source>
        <dbReference type="Google" id="ProtNLM"/>
    </source>
</evidence>
<name>A0ABS3KK32_9PROT</name>
<feature type="compositionally biased region" description="Polar residues" evidence="1">
    <location>
        <begin position="1"/>
        <end position="12"/>
    </location>
</feature>
<feature type="region of interest" description="Disordered" evidence="1">
    <location>
        <begin position="1"/>
        <end position="50"/>
    </location>
</feature>
<feature type="compositionally biased region" description="Low complexity" evidence="1">
    <location>
        <begin position="21"/>
        <end position="31"/>
    </location>
</feature>
<organism evidence="2 3">
    <name type="scientific">Roseomonas marmotae</name>
    <dbReference type="NCBI Taxonomy" id="2768161"/>
    <lineage>
        <taxon>Bacteria</taxon>
        <taxon>Pseudomonadati</taxon>
        <taxon>Pseudomonadota</taxon>
        <taxon>Alphaproteobacteria</taxon>
        <taxon>Acetobacterales</taxon>
        <taxon>Roseomonadaceae</taxon>
        <taxon>Roseomonas</taxon>
    </lineage>
</organism>
<dbReference type="Proteomes" id="UP001518990">
    <property type="component" value="Unassembled WGS sequence"/>
</dbReference>
<evidence type="ECO:0000313" key="2">
    <source>
        <dbReference type="EMBL" id="MBO1077315.1"/>
    </source>
</evidence>
<evidence type="ECO:0000256" key="1">
    <source>
        <dbReference type="SAM" id="MobiDB-lite"/>
    </source>
</evidence>
<sequence length="123" mass="13509">MTKQPTRLSSFSIPREPANLQEAPAAEAPVVQPAPAPVPPPTPARVPPREVPPVLFQAEPVEVITPAVRHRKPKEADIPRTQVGARIPAPLADRLADYCHYERARQQDVVAEAILEFLTKKGF</sequence>
<dbReference type="EMBL" id="JACTNF010000064">
    <property type="protein sequence ID" value="MBO1077315.1"/>
    <property type="molecule type" value="Genomic_DNA"/>
</dbReference>
<protein>
    <recommendedName>
        <fullName evidence="4">CopG family transcriptional regulator</fullName>
    </recommendedName>
</protein>
<proteinExistence type="predicted"/>
<comment type="caution">
    <text evidence="2">The sequence shown here is derived from an EMBL/GenBank/DDBJ whole genome shotgun (WGS) entry which is preliminary data.</text>
</comment>
<reference evidence="2 3" key="1">
    <citation type="submission" date="2020-09" db="EMBL/GenBank/DDBJ databases">
        <title>Roseomonas.</title>
        <authorList>
            <person name="Zhu W."/>
        </authorList>
    </citation>
    <scope>NUCLEOTIDE SEQUENCE [LARGE SCALE GENOMIC DNA]</scope>
    <source>
        <strain evidence="2 3">1311</strain>
    </source>
</reference>
<dbReference type="RefSeq" id="WP_207451442.1">
    <property type="nucleotide sequence ID" value="NZ_CP061099.1"/>
</dbReference>
<accession>A0ABS3KK32</accession>
<feature type="compositionally biased region" description="Pro residues" evidence="1">
    <location>
        <begin position="32"/>
        <end position="50"/>
    </location>
</feature>